<dbReference type="GO" id="GO:0006974">
    <property type="term" value="P:DNA damage response"/>
    <property type="evidence" value="ECO:0007669"/>
    <property type="project" value="TreeGrafter"/>
</dbReference>
<dbReference type="EC" id="2.3.2.26" evidence="4"/>
<comment type="catalytic activity">
    <reaction evidence="1 4">
        <text>S-ubiquitinyl-[E2 ubiquitin-conjugating enzyme]-L-cysteine + [acceptor protein]-L-lysine = [E2 ubiquitin-conjugating enzyme]-L-cysteine + N(6)-ubiquitinyl-[acceptor protein]-L-lysine.</text>
        <dbReference type="EC" id="2.3.2.26"/>
    </reaction>
</comment>
<organism evidence="7 8">
    <name type="scientific">Lepeophtheirus salmonis</name>
    <name type="common">Salmon louse</name>
    <name type="synonym">Caligus salmonis</name>
    <dbReference type="NCBI Taxonomy" id="72036"/>
    <lineage>
        <taxon>Eukaryota</taxon>
        <taxon>Metazoa</taxon>
        <taxon>Ecdysozoa</taxon>
        <taxon>Arthropoda</taxon>
        <taxon>Crustacea</taxon>
        <taxon>Multicrustacea</taxon>
        <taxon>Hexanauplia</taxon>
        <taxon>Copepoda</taxon>
        <taxon>Siphonostomatoida</taxon>
        <taxon>Caligidae</taxon>
        <taxon>Lepeophtheirus</taxon>
    </lineage>
</organism>
<dbReference type="AlphaFoldDB" id="A0A7R8H9H8"/>
<comment type="function">
    <text evidence="4">E3 ubiquitin-protein ligase which accepts ubiquitin from an E2 ubiquitin-conjugating enzyme in the form of a thioester and then directly transfers the ubiquitin to targeted substrates.</text>
</comment>
<feature type="region of interest" description="Disordered" evidence="5">
    <location>
        <begin position="1"/>
        <end position="32"/>
    </location>
</feature>
<dbReference type="SUPFAM" id="SSF48371">
    <property type="entry name" value="ARM repeat"/>
    <property type="match status" value="1"/>
</dbReference>
<sequence length="148" mass="15163">MGDSSSSSEDVGGGGGGGGGGGTSGGTESEEQDMGRLQAMLEARGFPPHLAGVLGPRMHHFMLNRGGGGTSSSASAKAHGLLGGLQATGDESRQLQAVIEMCQLLVMGNEDTLSGFPIRQIVPALIALLKMEHNFDLMNNACRQVSHT</sequence>
<evidence type="ECO:0000259" key="6">
    <source>
        <dbReference type="Pfam" id="PF25579"/>
    </source>
</evidence>
<evidence type="ECO:0000313" key="7">
    <source>
        <dbReference type="EMBL" id="CAF2941499.1"/>
    </source>
</evidence>
<feature type="compositionally biased region" description="Gly residues" evidence="5">
    <location>
        <begin position="11"/>
        <end position="25"/>
    </location>
</feature>
<evidence type="ECO:0000256" key="3">
    <source>
        <dbReference type="ARBA" id="ARBA00022679"/>
    </source>
</evidence>
<dbReference type="InterPro" id="IPR057948">
    <property type="entry name" value="TPR_TRIP12_N"/>
</dbReference>
<dbReference type="InterPro" id="IPR016024">
    <property type="entry name" value="ARM-type_fold"/>
</dbReference>
<dbReference type="PANTHER" id="PTHR45670:SF13">
    <property type="entry name" value="E3 UBIQUITIN-PROTEIN LIGASE TRIP12"/>
    <property type="match status" value="1"/>
</dbReference>
<dbReference type="Gene3D" id="1.25.10.10">
    <property type="entry name" value="Leucine-rich Repeat Variant"/>
    <property type="match status" value="1"/>
</dbReference>
<evidence type="ECO:0000256" key="4">
    <source>
        <dbReference type="RuleBase" id="RU369009"/>
    </source>
</evidence>
<dbReference type="OrthoDB" id="271273at2759"/>
<dbReference type="GO" id="GO:0061630">
    <property type="term" value="F:ubiquitin protein ligase activity"/>
    <property type="evidence" value="ECO:0007669"/>
    <property type="project" value="UniProtKB-UniRule"/>
</dbReference>
<dbReference type="Pfam" id="PF25579">
    <property type="entry name" value="TPR_TRIP12_N"/>
    <property type="match status" value="1"/>
</dbReference>
<dbReference type="Proteomes" id="UP000675881">
    <property type="component" value="Chromosome 5"/>
</dbReference>
<dbReference type="GO" id="GO:0016607">
    <property type="term" value="C:nuclear speck"/>
    <property type="evidence" value="ECO:0007669"/>
    <property type="project" value="TreeGrafter"/>
</dbReference>
<evidence type="ECO:0000256" key="2">
    <source>
        <dbReference type="ARBA" id="ARBA00004906"/>
    </source>
</evidence>
<dbReference type="PANTHER" id="PTHR45670">
    <property type="entry name" value="E3 UBIQUITIN-PROTEIN LIGASE TRIP12"/>
    <property type="match status" value="1"/>
</dbReference>
<dbReference type="InterPro" id="IPR011989">
    <property type="entry name" value="ARM-like"/>
</dbReference>
<keyword evidence="4" id="KW-0833">Ubl conjugation pathway</keyword>
<feature type="compositionally biased region" description="Low complexity" evidence="5">
    <location>
        <begin position="1"/>
        <end position="10"/>
    </location>
</feature>
<dbReference type="GO" id="GO:0000209">
    <property type="term" value="P:protein polyubiquitination"/>
    <property type="evidence" value="ECO:0007669"/>
    <property type="project" value="TreeGrafter"/>
</dbReference>
<protein>
    <recommendedName>
        <fullName evidence="4">E3 ubiquitin-protein ligase</fullName>
        <ecNumber evidence="4">2.3.2.26</ecNumber>
    </recommendedName>
</protein>
<accession>A0A7R8H9H8</accession>
<dbReference type="EMBL" id="HG994584">
    <property type="protein sequence ID" value="CAF2941499.1"/>
    <property type="molecule type" value="Genomic_DNA"/>
</dbReference>
<dbReference type="GO" id="GO:0043161">
    <property type="term" value="P:proteasome-mediated ubiquitin-dependent protein catabolic process"/>
    <property type="evidence" value="ECO:0007669"/>
    <property type="project" value="TreeGrafter"/>
</dbReference>
<evidence type="ECO:0000313" key="8">
    <source>
        <dbReference type="Proteomes" id="UP000675881"/>
    </source>
</evidence>
<reference evidence="7" key="1">
    <citation type="submission" date="2021-02" db="EMBL/GenBank/DDBJ databases">
        <authorList>
            <person name="Bekaert M."/>
        </authorList>
    </citation>
    <scope>NUCLEOTIDE SEQUENCE</scope>
    <source>
        <strain evidence="7">IoA-00</strain>
    </source>
</reference>
<evidence type="ECO:0000256" key="1">
    <source>
        <dbReference type="ARBA" id="ARBA00000885"/>
    </source>
</evidence>
<comment type="similarity">
    <text evidence="4">Belongs to the UPL family. K-HECT subfamily.</text>
</comment>
<dbReference type="InterPro" id="IPR045322">
    <property type="entry name" value="HECTD1/TRIP12-like"/>
</dbReference>
<evidence type="ECO:0000256" key="5">
    <source>
        <dbReference type="SAM" id="MobiDB-lite"/>
    </source>
</evidence>
<keyword evidence="8" id="KW-1185">Reference proteome</keyword>
<gene>
    <name evidence="7" type="ORF">LSAA_9713</name>
</gene>
<name>A0A7R8H9H8_LEPSM</name>
<feature type="domain" description="E3 ubiquitin-protein ligase TRIP12-like TPR repeats" evidence="6">
    <location>
        <begin position="70"/>
        <end position="145"/>
    </location>
</feature>
<proteinExistence type="inferred from homology"/>
<comment type="pathway">
    <text evidence="2 4">Protein modification; protein ubiquitination.</text>
</comment>
<dbReference type="UniPathway" id="UPA00143"/>
<keyword evidence="7" id="KW-0012">Acyltransferase</keyword>
<keyword evidence="3 4" id="KW-0808">Transferase</keyword>